<protein>
    <submittedName>
        <fullName evidence="2">Uncharacterized protein</fullName>
    </submittedName>
</protein>
<evidence type="ECO:0000313" key="2">
    <source>
        <dbReference type="EMBL" id="KAF9818864.1"/>
    </source>
</evidence>
<feature type="region of interest" description="Disordered" evidence="1">
    <location>
        <begin position="459"/>
        <end position="480"/>
    </location>
</feature>
<reference evidence="2" key="2">
    <citation type="journal article" name="Front. Microbiol.">
        <title>Degradative Capacity of Two Strains of Rhodonia placenta: From Phenotype to Genotype.</title>
        <authorList>
            <person name="Kolle M."/>
            <person name="Horta M.A.C."/>
            <person name="Nowrousian M."/>
            <person name="Ohm R.A."/>
            <person name="Benz J.P."/>
            <person name="Pilgard A."/>
        </authorList>
    </citation>
    <scope>NUCLEOTIDE SEQUENCE</scope>
    <source>
        <strain evidence="2">FPRL280</strain>
    </source>
</reference>
<evidence type="ECO:0000313" key="3">
    <source>
        <dbReference type="Proteomes" id="UP000639403"/>
    </source>
</evidence>
<gene>
    <name evidence="2" type="ORF">IEO21_02520</name>
</gene>
<evidence type="ECO:0000256" key="1">
    <source>
        <dbReference type="SAM" id="MobiDB-lite"/>
    </source>
</evidence>
<reference evidence="2" key="1">
    <citation type="submission" date="2020-11" db="EMBL/GenBank/DDBJ databases">
        <authorList>
            <person name="Koelle M."/>
            <person name="Horta M.A.C."/>
            <person name="Nowrousian M."/>
            <person name="Ohm R.A."/>
            <person name="Benz P."/>
            <person name="Pilgard A."/>
        </authorList>
    </citation>
    <scope>NUCLEOTIDE SEQUENCE</scope>
    <source>
        <strain evidence="2">FPRL280</strain>
    </source>
</reference>
<feature type="compositionally biased region" description="Low complexity" evidence="1">
    <location>
        <begin position="538"/>
        <end position="551"/>
    </location>
</feature>
<dbReference type="AlphaFoldDB" id="A0A8H7U4F1"/>
<feature type="compositionally biased region" description="Polar residues" evidence="1">
    <location>
        <begin position="465"/>
        <end position="480"/>
    </location>
</feature>
<accession>A0A8H7U4F1</accession>
<proteinExistence type="predicted"/>
<feature type="compositionally biased region" description="Polar residues" evidence="1">
    <location>
        <begin position="521"/>
        <end position="530"/>
    </location>
</feature>
<name>A0A8H7U4F1_9APHY</name>
<dbReference type="EMBL" id="JADOXO010000025">
    <property type="protein sequence ID" value="KAF9818864.1"/>
    <property type="molecule type" value="Genomic_DNA"/>
</dbReference>
<feature type="region of interest" description="Disordered" evidence="1">
    <location>
        <begin position="496"/>
        <end position="560"/>
    </location>
</feature>
<dbReference type="Proteomes" id="UP000639403">
    <property type="component" value="Unassembled WGS sequence"/>
</dbReference>
<organism evidence="2 3">
    <name type="scientific">Rhodonia placenta</name>
    <dbReference type="NCBI Taxonomy" id="104341"/>
    <lineage>
        <taxon>Eukaryota</taxon>
        <taxon>Fungi</taxon>
        <taxon>Dikarya</taxon>
        <taxon>Basidiomycota</taxon>
        <taxon>Agaricomycotina</taxon>
        <taxon>Agaricomycetes</taxon>
        <taxon>Polyporales</taxon>
        <taxon>Adustoporiaceae</taxon>
        <taxon>Rhodonia</taxon>
    </lineage>
</organism>
<sequence length="645" mass="71038">MADTKTILKTAGKKVVGIIYTYDVTMNRVSFDTFRKLCGNEALKNVVFVTTRWGNSNPATEAHNEQALQYKLQHELSSAVAIVRHNNSESSAKAIVRSLLCKTPVDLALRGSAARATSQNEFLSQVGITYPPADPSIGYFGVVDVRCTDVTVMILSNPISCILHVNLKPNIERPSSNEERTIYRLPRGDRIYAPLTDIHSPPHSKPNRDSADSISLNLFNSMYDQVGTIIPSVYSEFRINPTCAQIFSGTGKTSPEQRHGGIIYTCSVNENRVRPVNVFDAFRKLCGDDAMPIVTVVTTGWDHLRDRSVVTVLVGQFDYTRVNFPQLYWLQGKLYFYQLCPVIPLQHLNLCSFCIHMYSPRQSYGSPPPELSNNPFIDHPANALSRFPDISAGADTANSGQYTSWLQQPGQSGSMLASNPTGYPGQGDSTMYGGGAYQQPQPTGWHASSGYFQPQQAYGAPPMQPQTTGRPGFQPSSSFGQQLAAQVNTAYTGVPQQQPQYTGYPQMQAPSQFGAGYQPGYASQQPQQNPRYIAELDPYGPGSQPSYSGSSATGYRPPHPREYVQQHKAELETWDSYSWKQIQNSFDALKEAWGARKRDIENRARSLGGAGLFGGGGYGGMYGGQAQELARLEGVRMTIYTSQPF</sequence>
<feature type="compositionally biased region" description="Low complexity" evidence="1">
    <location>
        <begin position="496"/>
        <end position="508"/>
    </location>
</feature>
<comment type="caution">
    <text evidence="2">The sequence shown here is derived from an EMBL/GenBank/DDBJ whole genome shotgun (WGS) entry which is preliminary data.</text>
</comment>